<feature type="domain" description="Fibrobacter succinogenes major paralogous" evidence="1">
    <location>
        <begin position="31"/>
        <end position="230"/>
    </location>
</feature>
<accession>A0A2M6WR33</accession>
<dbReference type="InterPro" id="IPR011871">
    <property type="entry name" value="Fib_succ_major"/>
</dbReference>
<name>A0A2M6WR33_9BACT</name>
<feature type="non-terminal residue" evidence="2">
    <location>
        <position position="1"/>
    </location>
</feature>
<sequence>DVECNIDGGQPADVCGGISSVSYGGDSYPTVAIGTQCWFAKNLNVGTRVDDPDDQGDYSGGIQKYCYDDSEAICDTDGGLYQWHMALGLPQACDASEVSPCNISGTIQGIYPSGWHIPSFNELQTLAQNDDPGCDLSANNCHTAGGKLKASSISTPVTWDGTNNYNFSVFPAGYNLEGSLDGRGTLAVLWSASPPSGYPGIAWSGLLLSGGTTFYGNSDDRATGFSVRCLQD</sequence>
<evidence type="ECO:0000259" key="1">
    <source>
        <dbReference type="Pfam" id="PF09603"/>
    </source>
</evidence>
<dbReference type="Proteomes" id="UP000228900">
    <property type="component" value="Unassembled WGS sequence"/>
</dbReference>
<dbReference type="EMBL" id="PFAQ01000010">
    <property type="protein sequence ID" value="PIT95255.1"/>
    <property type="molecule type" value="Genomic_DNA"/>
</dbReference>
<evidence type="ECO:0000313" key="3">
    <source>
        <dbReference type="Proteomes" id="UP000228900"/>
    </source>
</evidence>
<gene>
    <name evidence="2" type="ORF">COT98_00455</name>
</gene>
<reference evidence="3" key="1">
    <citation type="submission" date="2017-09" db="EMBL/GenBank/DDBJ databases">
        <title>Depth-based differentiation of microbial function through sediment-hosted aquifers and enrichment of novel symbionts in the deep terrestrial subsurface.</title>
        <authorList>
            <person name="Probst A.J."/>
            <person name="Ladd B."/>
            <person name="Jarett J.K."/>
            <person name="Geller-Mcgrath D.E."/>
            <person name="Sieber C.M.K."/>
            <person name="Emerson J.B."/>
            <person name="Anantharaman K."/>
            <person name="Thomas B.C."/>
            <person name="Malmstrom R."/>
            <person name="Stieglmeier M."/>
            <person name="Klingl A."/>
            <person name="Woyke T."/>
            <person name="Ryan C.M."/>
            <person name="Banfield J.F."/>
        </authorList>
    </citation>
    <scope>NUCLEOTIDE SEQUENCE [LARGE SCALE GENOMIC DNA]</scope>
</reference>
<dbReference type="AlphaFoldDB" id="A0A2M6WR33"/>
<protein>
    <recommendedName>
        <fullName evidence="1">Fibrobacter succinogenes major paralogous domain-containing protein</fullName>
    </recommendedName>
</protein>
<dbReference type="Pfam" id="PF09603">
    <property type="entry name" value="Fib_succ_major"/>
    <property type="match status" value="1"/>
</dbReference>
<dbReference type="NCBIfam" id="TIGR02145">
    <property type="entry name" value="Fib_succ_major"/>
    <property type="match status" value="1"/>
</dbReference>
<evidence type="ECO:0000313" key="2">
    <source>
        <dbReference type="EMBL" id="PIT95255.1"/>
    </source>
</evidence>
<organism evidence="2 3">
    <name type="scientific">Candidatus Falkowbacteria bacterium CG10_big_fil_rev_8_21_14_0_10_39_9</name>
    <dbReference type="NCBI Taxonomy" id="1974566"/>
    <lineage>
        <taxon>Bacteria</taxon>
        <taxon>Candidatus Falkowiibacteriota</taxon>
    </lineage>
</organism>
<comment type="caution">
    <text evidence="2">The sequence shown here is derived from an EMBL/GenBank/DDBJ whole genome shotgun (WGS) entry which is preliminary data.</text>
</comment>
<proteinExistence type="predicted"/>